<protein>
    <recommendedName>
        <fullName evidence="4 5">Pyrroline-5-carboxylate reductase</fullName>
        <shortName evidence="4">P5C reductase</shortName>
        <shortName evidence="4">P5CR</shortName>
        <ecNumber evidence="4 5">1.5.1.2</ecNumber>
    </recommendedName>
    <alternativeName>
        <fullName evidence="4">PCA reductase</fullName>
    </alternativeName>
</protein>
<evidence type="ECO:0000256" key="4">
    <source>
        <dbReference type="HAMAP-Rule" id="MF_01925"/>
    </source>
</evidence>
<dbReference type="Pfam" id="PF03807">
    <property type="entry name" value="F420_oxidored"/>
    <property type="match status" value="1"/>
</dbReference>
<dbReference type="Gene3D" id="1.10.3730.10">
    <property type="entry name" value="ProC C-terminal domain-like"/>
    <property type="match status" value="1"/>
</dbReference>
<evidence type="ECO:0000256" key="2">
    <source>
        <dbReference type="ARBA" id="ARBA00022857"/>
    </source>
</evidence>
<dbReference type="InterPro" id="IPR028939">
    <property type="entry name" value="P5C_Rdtase_cat_N"/>
</dbReference>
<dbReference type="Pfam" id="PF14748">
    <property type="entry name" value="P5CR_dimer"/>
    <property type="match status" value="1"/>
</dbReference>
<keyword evidence="4" id="KW-0028">Amino-acid biosynthesis</keyword>
<dbReference type="InterPro" id="IPR000304">
    <property type="entry name" value="Pyrroline-COOH_reductase"/>
</dbReference>
<name>A0A9X1A9C4_9HYPH</name>
<dbReference type="SUPFAM" id="SSF51735">
    <property type="entry name" value="NAD(P)-binding Rossmann-fold domains"/>
    <property type="match status" value="1"/>
</dbReference>
<dbReference type="InterPro" id="IPR036291">
    <property type="entry name" value="NAD(P)-bd_dom_sf"/>
</dbReference>
<keyword evidence="2 4" id="KW-0521">NADP</keyword>
<evidence type="ECO:0000256" key="1">
    <source>
        <dbReference type="ARBA" id="ARBA00005525"/>
    </source>
</evidence>
<keyword evidence="10" id="KW-1185">Reference proteome</keyword>
<keyword evidence="3 4" id="KW-0560">Oxidoreductase</keyword>
<evidence type="ECO:0000256" key="6">
    <source>
        <dbReference type="PIRSR" id="PIRSR000193-1"/>
    </source>
</evidence>
<dbReference type="NCBIfam" id="TIGR00112">
    <property type="entry name" value="proC"/>
    <property type="match status" value="1"/>
</dbReference>
<dbReference type="InterPro" id="IPR029036">
    <property type="entry name" value="P5CR_dimer"/>
</dbReference>
<keyword evidence="4" id="KW-0963">Cytoplasm</keyword>
<dbReference type="EC" id="1.5.1.2" evidence="4 5"/>
<gene>
    <name evidence="4" type="primary">proC</name>
    <name evidence="9" type="ORF">J1C56_08740</name>
</gene>
<dbReference type="PIRSF" id="PIRSF000193">
    <property type="entry name" value="Pyrrol-5-carb_rd"/>
    <property type="match status" value="1"/>
</dbReference>
<dbReference type="SUPFAM" id="SSF48179">
    <property type="entry name" value="6-phosphogluconate dehydrogenase C-terminal domain-like"/>
    <property type="match status" value="1"/>
</dbReference>
<feature type="domain" description="Pyrroline-5-carboxylate reductase catalytic N-terminal" evidence="7">
    <location>
        <begin position="6"/>
        <end position="100"/>
    </location>
</feature>
<feature type="domain" description="Pyrroline-5-carboxylate reductase dimerisation" evidence="8">
    <location>
        <begin position="164"/>
        <end position="269"/>
    </location>
</feature>
<dbReference type="PANTHER" id="PTHR11645:SF0">
    <property type="entry name" value="PYRROLINE-5-CARBOXYLATE REDUCTASE 3"/>
    <property type="match status" value="1"/>
</dbReference>
<comment type="pathway">
    <text evidence="4">Amino-acid biosynthesis; L-proline biosynthesis; L-proline from L-glutamate 5-semialdehyde: step 1/1.</text>
</comment>
<dbReference type="AlphaFoldDB" id="A0A9X1A9C4"/>
<dbReference type="Proteomes" id="UP001138921">
    <property type="component" value="Unassembled WGS sequence"/>
</dbReference>
<sequence length="271" mass="27935">MTIRLILAGCGNMGYAMLTGWLNSGKLAPEETFVVEPNAELRARAADLGSRVASEVGGIPADADPGIVVIAVKPQVIREVTSGYRRFGNGKATFVSVAAGTPVATFADILGSHTPIARCMPNTPAAIGKGMMVLYSNEYVTEAAKETVGDLLSASGEVATIADEGLMDAVTAVSGSGPAYIFHFIECLTAAAENAGLPPKTAALLAMQTVYGAASLAAESREDPAVLRRQVTSPNGTTAAALGVLMGDDRLKILLTEAVEAARLRSIELGK</sequence>
<dbReference type="HAMAP" id="MF_01925">
    <property type="entry name" value="P5C_reductase"/>
    <property type="match status" value="1"/>
</dbReference>
<evidence type="ECO:0000313" key="10">
    <source>
        <dbReference type="Proteomes" id="UP001138921"/>
    </source>
</evidence>
<dbReference type="RefSeq" id="WP_214387939.1">
    <property type="nucleotide sequence ID" value="NZ_JAFLWW010000002.1"/>
</dbReference>
<comment type="function">
    <text evidence="4">Catalyzes the reduction of 1-pyrroline-5-carboxylate (PCA) to L-proline.</text>
</comment>
<accession>A0A9X1A9C4</accession>
<comment type="catalytic activity">
    <reaction evidence="4">
        <text>L-proline + NAD(+) = (S)-1-pyrroline-5-carboxylate + NADH + 2 H(+)</text>
        <dbReference type="Rhea" id="RHEA:14105"/>
        <dbReference type="ChEBI" id="CHEBI:15378"/>
        <dbReference type="ChEBI" id="CHEBI:17388"/>
        <dbReference type="ChEBI" id="CHEBI:57540"/>
        <dbReference type="ChEBI" id="CHEBI:57945"/>
        <dbReference type="ChEBI" id="CHEBI:60039"/>
        <dbReference type="EC" id="1.5.1.2"/>
    </reaction>
</comment>
<feature type="binding site" evidence="6">
    <location>
        <begin position="71"/>
        <end position="74"/>
    </location>
    <ligand>
        <name>NADP(+)</name>
        <dbReference type="ChEBI" id="CHEBI:58349"/>
    </ligand>
</feature>
<comment type="catalytic activity">
    <reaction evidence="4">
        <text>L-proline + NADP(+) = (S)-1-pyrroline-5-carboxylate + NADPH + 2 H(+)</text>
        <dbReference type="Rhea" id="RHEA:14109"/>
        <dbReference type="ChEBI" id="CHEBI:15378"/>
        <dbReference type="ChEBI" id="CHEBI:17388"/>
        <dbReference type="ChEBI" id="CHEBI:57783"/>
        <dbReference type="ChEBI" id="CHEBI:58349"/>
        <dbReference type="ChEBI" id="CHEBI:60039"/>
        <dbReference type="EC" id="1.5.1.2"/>
    </reaction>
</comment>
<organism evidence="9 10">
    <name type="scientific">Aminobacter anthyllidis</name>
    <dbReference type="NCBI Taxonomy" id="1035067"/>
    <lineage>
        <taxon>Bacteria</taxon>
        <taxon>Pseudomonadati</taxon>
        <taxon>Pseudomonadota</taxon>
        <taxon>Alphaproteobacteria</taxon>
        <taxon>Hyphomicrobiales</taxon>
        <taxon>Phyllobacteriaceae</taxon>
        <taxon>Aminobacter</taxon>
    </lineage>
</organism>
<proteinExistence type="inferred from homology"/>
<dbReference type="EMBL" id="JAFLWW010000002">
    <property type="protein sequence ID" value="MBT1155678.1"/>
    <property type="molecule type" value="Genomic_DNA"/>
</dbReference>
<evidence type="ECO:0000313" key="9">
    <source>
        <dbReference type="EMBL" id="MBT1155678.1"/>
    </source>
</evidence>
<dbReference type="InterPro" id="IPR008927">
    <property type="entry name" value="6-PGluconate_DH-like_C_sf"/>
</dbReference>
<reference evidence="9" key="2">
    <citation type="submission" date="2021-03" db="EMBL/GenBank/DDBJ databases">
        <authorList>
            <person name="Artuso I."/>
            <person name="Turrini P."/>
            <person name="Pirolo M."/>
            <person name="Lugli G.A."/>
            <person name="Ventura M."/>
            <person name="Visca P."/>
        </authorList>
    </citation>
    <scope>NUCLEOTIDE SEQUENCE</scope>
    <source>
        <strain evidence="9">LMG 26462</strain>
    </source>
</reference>
<evidence type="ECO:0000256" key="5">
    <source>
        <dbReference type="NCBIfam" id="TIGR00112"/>
    </source>
</evidence>
<comment type="similarity">
    <text evidence="1 4">Belongs to the pyrroline-5-carboxylate reductase family.</text>
</comment>
<reference evidence="9" key="1">
    <citation type="journal article" date="2021" name="Microorganisms">
        <title>Phylogenomic Reconstruction and Metabolic Potential of the Genus Aminobacter.</title>
        <authorList>
            <person name="Artuso I."/>
            <person name="Turrini P."/>
            <person name="Pirolo M."/>
            <person name="Lugli G.A."/>
            <person name="Ventura M."/>
            <person name="Visca P."/>
        </authorList>
    </citation>
    <scope>NUCLEOTIDE SEQUENCE</scope>
    <source>
        <strain evidence="9">LMG 26462</strain>
    </source>
</reference>
<evidence type="ECO:0000256" key="3">
    <source>
        <dbReference type="ARBA" id="ARBA00023002"/>
    </source>
</evidence>
<dbReference type="Gene3D" id="3.40.50.720">
    <property type="entry name" value="NAD(P)-binding Rossmann-like Domain"/>
    <property type="match status" value="1"/>
</dbReference>
<evidence type="ECO:0000259" key="8">
    <source>
        <dbReference type="Pfam" id="PF14748"/>
    </source>
</evidence>
<evidence type="ECO:0000259" key="7">
    <source>
        <dbReference type="Pfam" id="PF03807"/>
    </source>
</evidence>
<comment type="caution">
    <text evidence="9">The sequence shown here is derived from an EMBL/GenBank/DDBJ whole genome shotgun (WGS) entry which is preliminary data.</text>
</comment>
<comment type="subcellular location">
    <subcellularLocation>
        <location evidence="4">Cytoplasm</location>
    </subcellularLocation>
</comment>
<dbReference type="GO" id="GO:0005737">
    <property type="term" value="C:cytoplasm"/>
    <property type="evidence" value="ECO:0007669"/>
    <property type="project" value="UniProtKB-SubCell"/>
</dbReference>
<dbReference type="FunFam" id="1.10.3730.10:FF:000001">
    <property type="entry name" value="Pyrroline-5-carboxylate reductase"/>
    <property type="match status" value="1"/>
</dbReference>
<dbReference type="PANTHER" id="PTHR11645">
    <property type="entry name" value="PYRROLINE-5-CARBOXYLATE REDUCTASE"/>
    <property type="match status" value="1"/>
</dbReference>
<dbReference type="GO" id="GO:0004735">
    <property type="term" value="F:pyrroline-5-carboxylate reductase activity"/>
    <property type="evidence" value="ECO:0007669"/>
    <property type="project" value="UniProtKB-UniRule"/>
</dbReference>
<dbReference type="GO" id="GO:0055129">
    <property type="term" value="P:L-proline biosynthetic process"/>
    <property type="evidence" value="ECO:0007669"/>
    <property type="project" value="UniProtKB-UniRule"/>
</dbReference>
<keyword evidence="4" id="KW-0641">Proline biosynthesis</keyword>